<dbReference type="VEuPathDB" id="FungiDB:PV07_09673"/>
<feature type="compositionally biased region" description="Polar residues" evidence="7">
    <location>
        <begin position="584"/>
        <end position="596"/>
    </location>
</feature>
<dbReference type="InterPro" id="IPR007219">
    <property type="entry name" value="XnlR_reg_dom"/>
</dbReference>
<dbReference type="InterPro" id="IPR000573">
    <property type="entry name" value="AconitaseA/IPMdHydase_ssu_swvl"/>
</dbReference>
<dbReference type="InterPro" id="IPR036008">
    <property type="entry name" value="Aconitase_4Fe-4S_dom"/>
</dbReference>
<dbReference type="Pfam" id="PF04082">
    <property type="entry name" value="Fungal_trans"/>
    <property type="match status" value="1"/>
</dbReference>
<dbReference type="OrthoDB" id="419183at2759"/>
<sequence>MAKNNSDNSMEWLLDQTLEILCHTRNIELPLTSLPTAEHSTAFGDYFAALEEVKRALVDMDKHHEAEAIGRAAEYAAESTMQGGLGIQSTQDLDPKSQEKVLASVEAWLESLNAAEAARRLLKPLTAKSMGTRPMNLTEKILAHHSIDPLPLQGVKEGDFVRLSVDWIIASESSWFGMSKTLRYLPDFRPWRNDRLWLAADHVVDPRTYETPLNRRLIDATDNAARDFKLTDYKGPNYTIIHTEFVRQRAEPGLFVLGADSHTCSSGAVGCLAIGLGAVDVAIALATGESWIKVPACINIRFVGRPGLGIGGKDVILYILGELKRNTVAANRIVEFSGPGIQHLSVDARFAISNMCTEFGAITGVFVPDALVKNYIDSRKQKSRRSSPLYFRPDADCQYAESFEIDLSKVQSYVAIYPSPDDVVPISQQVGRALDGCFIGACTTTEEDLILGALVLQVGLRKGLKRKRGKKHVVPGSLPITERLDKLGLLDFYREAGFVVGVPGCSFCVGMGADQAQEGEVWLSSQNRNFKNRMGKGSIGNLASAAAVAASSFSMTVTDPAEFLEEVDMRYYDDLRKPGKRSLKSSQSAPVPTTPLTYVEPNFVSKPPDRVDDAHSVLPEGPAKATAGDARSDSNDGQEPQSYHPIRSKVIRLGDFIDTDAIAPAESLVTAITDEDLGQHCMKYVMPEFRDKVRNGQRVIVGGQAFGVGSSREAAVRAFNGLGVQCVIARSFAFIYGRNQPNLGLLGITITDDHFYDLAKDDVDIEIRLEDRTIMVAGFAFDFSLTDMELSLTRNQGMLQAYRKFGNRLFQALGNESHEGHEGHEFAERPTTEVLELSAAVEELQCRYDDLLQQVQRLQSAILESNRSPPISSNAAEGEVGVAGLNWLSSNGLDNEALQIQQTVRSPSTGQFLKSADRVPFIETTDALGIQDPTMPSSFLSENYSLSKLPSCEPPSPEIRSVTLARTIDTVTLTAEPINELFQIYFADYHPLMPFLDPTATPNDYYSRSRFLFWAIIIVASRRYDKEPSLLGSLSGPVLALAWRSIEALPHTPFVVQAIILVCTWPFPTTSMWTDASFMLITAAKSAAMQMGIHRPECIQDFSRDERSLSPEGIQDSVKLWASCYIASQRITSAFGQESIFKPDRLINRASQLDNIYALPPSLHDTLRMAHFSVRISALMSENTNTQFGFPAENDYDRVIQQLESGLDDLDRQIPPNATDYNRVQRHSARLQLRVFHFFEMGDEDCRKTGLLKAFQTALRLVECVVSADSKSNFPICAPTHLYRWLIVAGITILKILNSSYSSLVDYDSGKRNFNAIIKLLRRYSLQDNDNFGLHTRILSQLWHFHQSSPEIKAAPPTLRIKTRLGASVLHDALWIWRKRYKMDGMSSNSDLAQGKGPLDLTFFGISSKAPQSSEDPNLFGNDIGGPDCMVDMDLTYWLAPEVANMPQDWQRF</sequence>
<evidence type="ECO:0000256" key="3">
    <source>
        <dbReference type="ARBA" id="ARBA00023014"/>
    </source>
</evidence>
<organism evidence="11 12">
    <name type="scientific">Cladophialophora immunda</name>
    <dbReference type="NCBI Taxonomy" id="569365"/>
    <lineage>
        <taxon>Eukaryota</taxon>
        <taxon>Fungi</taxon>
        <taxon>Dikarya</taxon>
        <taxon>Ascomycota</taxon>
        <taxon>Pezizomycotina</taxon>
        <taxon>Eurotiomycetes</taxon>
        <taxon>Chaetothyriomycetidae</taxon>
        <taxon>Chaetothyriales</taxon>
        <taxon>Herpotrichiellaceae</taxon>
        <taxon>Cladophialophora</taxon>
    </lineage>
</organism>
<dbReference type="InterPro" id="IPR015931">
    <property type="entry name" value="Acnase/IPM_dHydase_lsu_aba_1/3"/>
</dbReference>
<name>A0A0D1ZFJ3_9EURO</name>
<dbReference type="Proteomes" id="UP000054466">
    <property type="component" value="Unassembled WGS sequence"/>
</dbReference>
<feature type="domain" description="Xylanolytic transcriptional activator regulatory" evidence="10">
    <location>
        <begin position="983"/>
        <end position="1144"/>
    </location>
</feature>
<feature type="domain" description="Aconitase/3-isopropylmalate dehydratase large subunit alpha/beta/alpha" evidence="8">
    <location>
        <begin position="434"/>
        <end position="553"/>
    </location>
</feature>
<dbReference type="STRING" id="569365.A0A0D1ZFJ3"/>
<dbReference type="GO" id="GO:0016829">
    <property type="term" value="F:lyase activity"/>
    <property type="evidence" value="ECO:0007669"/>
    <property type="project" value="UniProtKB-KW"/>
</dbReference>
<evidence type="ECO:0000259" key="9">
    <source>
        <dbReference type="Pfam" id="PF00694"/>
    </source>
</evidence>
<keyword evidence="5" id="KW-0539">Nucleus</keyword>
<evidence type="ECO:0000313" key="12">
    <source>
        <dbReference type="Proteomes" id="UP000054466"/>
    </source>
</evidence>
<dbReference type="InterPro" id="IPR015928">
    <property type="entry name" value="Aconitase/3IPM_dehydase_swvl"/>
</dbReference>
<evidence type="ECO:0000259" key="8">
    <source>
        <dbReference type="Pfam" id="PF00330"/>
    </source>
</evidence>
<dbReference type="Gene3D" id="3.20.19.10">
    <property type="entry name" value="Aconitase, domain 4"/>
    <property type="match status" value="1"/>
</dbReference>
<keyword evidence="2" id="KW-0408">Iron</keyword>
<dbReference type="PRINTS" id="PR00415">
    <property type="entry name" value="ACONITASE"/>
</dbReference>
<dbReference type="HOGENOM" id="CLU_256911_0_0_1"/>
<dbReference type="Pfam" id="PF00330">
    <property type="entry name" value="Aconitase"/>
    <property type="match status" value="2"/>
</dbReference>
<keyword evidence="6" id="KW-0175">Coiled coil</keyword>
<dbReference type="EMBL" id="KN847044">
    <property type="protein sequence ID" value="KIW26591.1"/>
    <property type="molecule type" value="Genomic_DNA"/>
</dbReference>
<dbReference type="Gene3D" id="3.30.499.10">
    <property type="entry name" value="Aconitase, domain 3"/>
    <property type="match status" value="2"/>
</dbReference>
<keyword evidence="1" id="KW-0479">Metal-binding</keyword>
<dbReference type="PANTHER" id="PTHR43822">
    <property type="entry name" value="HOMOACONITASE, MITOCHONDRIAL-RELATED"/>
    <property type="match status" value="1"/>
</dbReference>
<evidence type="ECO:0000256" key="5">
    <source>
        <dbReference type="ARBA" id="ARBA00023242"/>
    </source>
</evidence>
<keyword evidence="3" id="KW-0411">Iron-sulfur</keyword>
<dbReference type="InterPro" id="IPR001030">
    <property type="entry name" value="Acoase/IPM_deHydtase_lsu_aba"/>
</dbReference>
<gene>
    <name evidence="11" type="ORF">PV07_09673</name>
</gene>
<feature type="coiled-coil region" evidence="6">
    <location>
        <begin position="834"/>
        <end position="868"/>
    </location>
</feature>
<dbReference type="GO" id="GO:0170038">
    <property type="term" value="P:proteinogenic amino acid biosynthetic process"/>
    <property type="evidence" value="ECO:0007669"/>
    <property type="project" value="UniProtKB-ARBA"/>
</dbReference>
<keyword evidence="12" id="KW-1185">Reference proteome</keyword>
<feature type="region of interest" description="Disordered" evidence="7">
    <location>
        <begin position="578"/>
        <end position="644"/>
    </location>
</feature>
<dbReference type="GeneID" id="27348867"/>
<evidence type="ECO:0000313" key="11">
    <source>
        <dbReference type="EMBL" id="KIW26591.1"/>
    </source>
</evidence>
<dbReference type="SUPFAM" id="SSF53732">
    <property type="entry name" value="Aconitase iron-sulfur domain"/>
    <property type="match status" value="1"/>
</dbReference>
<protein>
    <recommendedName>
        <fullName evidence="13">Aconitase/3-isopropylmalate dehydratase large subunit alpha/beta/alpha domain-containing protein</fullName>
    </recommendedName>
</protein>
<dbReference type="GO" id="GO:0051536">
    <property type="term" value="F:iron-sulfur cluster binding"/>
    <property type="evidence" value="ECO:0007669"/>
    <property type="project" value="UniProtKB-KW"/>
</dbReference>
<evidence type="ECO:0000256" key="1">
    <source>
        <dbReference type="ARBA" id="ARBA00022723"/>
    </source>
</evidence>
<dbReference type="GO" id="GO:0046872">
    <property type="term" value="F:metal ion binding"/>
    <property type="evidence" value="ECO:0007669"/>
    <property type="project" value="UniProtKB-KW"/>
</dbReference>
<proteinExistence type="predicted"/>
<keyword evidence="4" id="KW-0456">Lyase</keyword>
<dbReference type="GO" id="GO:0170034">
    <property type="term" value="P:L-amino acid biosynthetic process"/>
    <property type="evidence" value="ECO:0007669"/>
    <property type="project" value="UniProtKB-ARBA"/>
</dbReference>
<dbReference type="SUPFAM" id="SSF52016">
    <property type="entry name" value="LeuD/IlvD-like"/>
    <property type="match status" value="1"/>
</dbReference>
<accession>A0A0D1ZFJ3</accession>
<evidence type="ECO:0000256" key="2">
    <source>
        <dbReference type="ARBA" id="ARBA00023004"/>
    </source>
</evidence>
<dbReference type="Pfam" id="PF00694">
    <property type="entry name" value="Aconitase_C"/>
    <property type="match status" value="1"/>
</dbReference>
<evidence type="ECO:0000256" key="6">
    <source>
        <dbReference type="SAM" id="Coils"/>
    </source>
</evidence>
<dbReference type="RefSeq" id="XP_016246807.1">
    <property type="nucleotide sequence ID" value="XM_016396951.1"/>
</dbReference>
<reference evidence="11 12" key="1">
    <citation type="submission" date="2015-01" db="EMBL/GenBank/DDBJ databases">
        <title>The Genome Sequence of Cladophialophora immunda CBS83496.</title>
        <authorList>
            <consortium name="The Broad Institute Genomics Platform"/>
            <person name="Cuomo C."/>
            <person name="de Hoog S."/>
            <person name="Gorbushina A."/>
            <person name="Stielow B."/>
            <person name="Teixiera M."/>
            <person name="Abouelleil A."/>
            <person name="Chapman S.B."/>
            <person name="Priest M."/>
            <person name="Young S.K."/>
            <person name="Wortman J."/>
            <person name="Nusbaum C."/>
            <person name="Birren B."/>
        </authorList>
    </citation>
    <scope>NUCLEOTIDE SEQUENCE [LARGE SCALE GENOMIC DNA]</scope>
    <source>
        <strain evidence="11 12">CBS 83496</strain>
    </source>
</reference>
<evidence type="ECO:0000259" key="10">
    <source>
        <dbReference type="Pfam" id="PF04082"/>
    </source>
</evidence>
<dbReference type="CDD" id="cd12148">
    <property type="entry name" value="fungal_TF_MHR"/>
    <property type="match status" value="1"/>
</dbReference>
<dbReference type="InterPro" id="IPR050067">
    <property type="entry name" value="IPM_dehydratase_rel_enz"/>
</dbReference>
<feature type="domain" description="Aconitase A/isopropylmalate dehydratase small subunit swivel" evidence="9">
    <location>
        <begin position="688"/>
        <end position="751"/>
    </location>
</feature>
<feature type="domain" description="Aconitase/3-isopropylmalate dehydratase large subunit alpha/beta/alpha" evidence="8">
    <location>
        <begin position="207"/>
        <end position="430"/>
    </location>
</feature>
<evidence type="ECO:0000256" key="7">
    <source>
        <dbReference type="SAM" id="MobiDB-lite"/>
    </source>
</evidence>
<evidence type="ECO:0000256" key="4">
    <source>
        <dbReference type="ARBA" id="ARBA00023239"/>
    </source>
</evidence>
<evidence type="ECO:0008006" key="13">
    <source>
        <dbReference type="Google" id="ProtNLM"/>
    </source>
</evidence>
<dbReference type="PANTHER" id="PTHR43822:SF2">
    <property type="entry name" value="HOMOACONITASE, MITOCHONDRIAL"/>
    <property type="match status" value="1"/>
</dbReference>